<feature type="non-terminal residue" evidence="2">
    <location>
        <position position="74"/>
    </location>
</feature>
<name>O61627_9DIPT</name>
<feature type="non-terminal residue" evidence="2">
    <location>
        <position position="1"/>
    </location>
</feature>
<dbReference type="InterPro" id="IPR013103">
    <property type="entry name" value="RVT_2"/>
</dbReference>
<dbReference type="AlphaFoldDB" id="O61627"/>
<proteinExistence type="predicted"/>
<feature type="domain" description="Reverse transcriptase Ty1/copia-type" evidence="1">
    <location>
        <begin position="1"/>
        <end position="65"/>
    </location>
</feature>
<evidence type="ECO:0000259" key="1">
    <source>
        <dbReference type="Pfam" id="PF07727"/>
    </source>
</evidence>
<organism evidence="2">
    <name type="scientific">Anopheles maculatus</name>
    <dbReference type="NCBI Taxonomy" id="74869"/>
    <lineage>
        <taxon>Eukaryota</taxon>
        <taxon>Metazoa</taxon>
        <taxon>Ecdysozoa</taxon>
        <taxon>Arthropoda</taxon>
        <taxon>Hexapoda</taxon>
        <taxon>Insecta</taxon>
        <taxon>Pterygota</taxon>
        <taxon>Neoptera</taxon>
        <taxon>Endopterygota</taxon>
        <taxon>Diptera</taxon>
        <taxon>Nematocera</taxon>
        <taxon>Culicoidea</taxon>
        <taxon>Culicidae</taxon>
        <taxon>Anophelinae</taxon>
        <taxon>Anopheles</taxon>
        <taxon>Anopheles maculatus group</taxon>
    </lineage>
</organism>
<dbReference type="Pfam" id="PF07727">
    <property type="entry name" value="RVT_2"/>
    <property type="match status" value="1"/>
</dbReference>
<protein>
    <submittedName>
        <fullName evidence="2">Reverse transcriptase</fullName>
    </submittedName>
</protein>
<keyword evidence="2" id="KW-0808">Transferase</keyword>
<keyword evidence="2" id="KW-0695">RNA-directed DNA polymerase</keyword>
<keyword evidence="2" id="KW-0548">Nucleotidyltransferase</keyword>
<dbReference type="EMBL" id="AF054218">
    <property type="protein sequence ID" value="AAC15486.1"/>
    <property type="molecule type" value="Genomic_DNA"/>
</dbReference>
<evidence type="ECO:0000313" key="2">
    <source>
        <dbReference type="EMBL" id="AAC15486.1"/>
    </source>
</evidence>
<accession>O61627</accession>
<reference evidence="2" key="1">
    <citation type="journal article" date="1998" name="J. Med. Entomol.">
        <title>Sequence heterogeneity in copia-like retrotransposons in Anopheles (Diptera: Culicidae) in Thailand.</title>
        <authorList>
            <person name="Rongnoparut P."/>
            <person name="Sirichotpakorn N."/>
            <person name="Rattanarithikul R."/>
            <person name="Linthicum K.J."/>
        </authorList>
    </citation>
    <scope>NUCLEOTIDE SEQUENCE</scope>
</reference>
<sequence>NGTLKEEIYMRQPKGFAKGDKVCRPYKSIYGLKQASKAWNDRFNEFMSRCGFSRCVEDSCLYARVGKFGPVYVL</sequence>
<dbReference type="GO" id="GO:0003964">
    <property type="term" value="F:RNA-directed DNA polymerase activity"/>
    <property type="evidence" value="ECO:0007669"/>
    <property type="project" value="UniProtKB-KW"/>
</dbReference>